<dbReference type="EMBL" id="GL698616">
    <property type="protein sequence ID" value="EFY84587.1"/>
    <property type="molecule type" value="Genomic_DNA"/>
</dbReference>
<dbReference type="HOGENOM" id="CLU_417417_0_0_1"/>
<dbReference type="AlphaFoldDB" id="E9EHM2"/>
<reference evidence="1 2" key="1">
    <citation type="journal article" date="2011" name="PLoS Genet.">
        <title>Genome sequencing and comparative transcriptomics of the model entomopathogenic fungi Metarhizium anisopliae and M. acridum.</title>
        <authorList>
            <person name="Gao Q."/>
            <person name="Jin K."/>
            <person name="Ying S.H."/>
            <person name="Zhang Y."/>
            <person name="Xiao G."/>
            <person name="Shang Y."/>
            <person name="Duan Z."/>
            <person name="Hu X."/>
            <person name="Xie X.Q."/>
            <person name="Zhou G."/>
            <person name="Peng G."/>
            <person name="Luo Z."/>
            <person name="Huang W."/>
            <person name="Wang B."/>
            <person name="Fang W."/>
            <person name="Wang S."/>
            <person name="Zhong Y."/>
            <person name="Ma L.J."/>
            <person name="St Leger R.J."/>
            <person name="Zhao G.P."/>
            <person name="Pei Y."/>
            <person name="Feng M.G."/>
            <person name="Xia Y."/>
            <person name="Wang C."/>
        </authorList>
    </citation>
    <scope>NUCLEOTIDE SEQUENCE [LARGE SCALE GENOMIC DNA]</scope>
    <source>
        <strain evidence="1 2">CQMa 102</strain>
    </source>
</reference>
<protein>
    <submittedName>
        <fullName evidence="1">FluG domain-containing protein</fullName>
    </submittedName>
</protein>
<dbReference type="PANTHER" id="PTHR37535">
    <property type="entry name" value="FLUG DOMAIN PROTEIN"/>
    <property type="match status" value="1"/>
</dbReference>
<dbReference type="InterPro" id="IPR021842">
    <property type="entry name" value="DUF3435"/>
</dbReference>
<dbReference type="Proteomes" id="UP000002499">
    <property type="component" value="Unassembled WGS sequence"/>
</dbReference>
<organism evidence="2">
    <name type="scientific">Metarhizium acridum (strain CQMa 102)</name>
    <dbReference type="NCBI Taxonomy" id="655827"/>
    <lineage>
        <taxon>Eukaryota</taxon>
        <taxon>Fungi</taxon>
        <taxon>Dikarya</taxon>
        <taxon>Ascomycota</taxon>
        <taxon>Pezizomycotina</taxon>
        <taxon>Sordariomycetes</taxon>
        <taxon>Hypocreomycetidae</taxon>
        <taxon>Hypocreales</taxon>
        <taxon>Clavicipitaceae</taxon>
        <taxon>Metarhizium</taxon>
    </lineage>
</organism>
<keyword evidence="2" id="KW-1185">Reference proteome</keyword>
<dbReference type="PANTHER" id="PTHR37535:SF4">
    <property type="entry name" value="FLUG DOMAIN-CONTAINING PROTEIN"/>
    <property type="match status" value="1"/>
</dbReference>
<dbReference type="STRING" id="655827.E9EHM2"/>
<name>E9EHM2_METAQ</name>
<dbReference type="Pfam" id="PF11917">
    <property type="entry name" value="DUF3435"/>
    <property type="match status" value="1"/>
</dbReference>
<sequence length="657" mass="75205">MIGQLHDQVLLALEVAARRRHKATLAPTEHQKHKLDVNGYHRMQREMNETTFLDPIDADTTKANIYYIKKKFINQVRQQVSSHALCFAECIGEITTVITGPEMNTTTTDTNGAEDDAPLIRKHKALCYQDIVLWIVQDPNGRGRDVLAMEVFFRCHKGVDRKPKPTVFLFRENPLPILCPVTHFLAQAIRDDAIELDGFMHAAPFVSTQIHRSATKVHWKPSKLKIPVFRKSVRTAGGWIKSATEPMKYLTYAFYLNRIGSELGSEEKWTLYCFRRGHANALLGVAPDSIIDQVLRHDPMTGWFNTQDAFLERDPSADGLTRAFTHMSIRCNPEVPKEIPKTDLAKLPIDPEVADLWRRVKLMSVRIRQEYGYIKYAAKGIKEDYQLLQRGLRNAEKGFRHDMTKVYQEACRRRIHNEELQRQRGRSTTNSIDRNSVLNPDMQHQLEEREQLQTILSDFRQAIPTKDTTNRKIQAVDLMVRLASRCEVRPPSSLAPAEIRICQKLPYTKKSSGGVEVEEFPFILGKTQCIYCVGEEWLPYSIRAHSFNRVSHMMDHVENVHLKHERTGGRYLNELEPICGRRAPRMYQSLPSGFGKLMREGNTMLYVHDTDFFELGSCNRKANCGLDIAKSKSSINVALISPGRVSRSLLLPTSAKI</sequence>
<gene>
    <name evidence="1" type="ORF">MAC_09370</name>
</gene>
<dbReference type="OrthoDB" id="4951796at2759"/>
<evidence type="ECO:0000313" key="2">
    <source>
        <dbReference type="Proteomes" id="UP000002499"/>
    </source>
</evidence>
<proteinExistence type="predicted"/>
<dbReference type="InParanoid" id="E9EHM2"/>
<evidence type="ECO:0000313" key="1">
    <source>
        <dbReference type="EMBL" id="EFY84587.1"/>
    </source>
</evidence>
<accession>E9EHM2</accession>
<dbReference type="eggNOG" id="ENOG502SPA8">
    <property type="taxonomic scope" value="Eukaryota"/>
</dbReference>